<feature type="signal peptide" evidence="1">
    <location>
        <begin position="1"/>
        <end position="24"/>
    </location>
</feature>
<keyword evidence="1" id="KW-0732">Signal</keyword>
<proteinExistence type="predicted"/>
<sequence length="286" mass="31895">MLLRRWIRFAVIPFSLAFLTDCSAFTALTVIRSGEQSGALTTPIKTQCRRRGHMMILTVRINDSNKDFNFVLDTGAASVFNTSVAEELKLKAKTALTAKDPTGAEKEVGMVFLNRFAVKDGISIQHVGAAVMDIPPMFERHTGERIDGILGSNILRYFAFILDYSENSVTWLPEGQAISLRTKDAILMKQTLKQGFTPAIPCSIDDTETLCLIDTGSSLPLMVPKSRLTQEKRRYRLIHGIVATKENLFQLRNILHDPQIKTITIEYESDGNRGTATVIKEPLFGE</sequence>
<dbReference type="CDD" id="cd05483">
    <property type="entry name" value="retropepsin_like_bacteria"/>
    <property type="match status" value="1"/>
</dbReference>
<accession>A0A833H2Y1</accession>
<dbReference type="Pfam" id="PF13650">
    <property type="entry name" value="Asp_protease_2"/>
    <property type="match status" value="1"/>
</dbReference>
<dbReference type="SUPFAM" id="SSF50630">
    <property type="entry name" value="Acid proteases"/>
    <property type="match status" value="1"/>
</dbReference>
<dbReference type="AlphaFoldDB" id="A0A833H2Y1"/>
<evidence type="ECO:0008006" key="4">
    <source>
        <dbReference type="Google" id="ProtNLM"/>
    </source>
</evidence>
<protein>
    <recommendedName>
        <fullName evidence="4">Aspartyl protease</fullName>
    </recommendedName>
</protein>
<dbReference type="EMBL" id="WBUI01000005">
    <property type="protein sequence ID" value="KAB2933588.1"/>
    <property type="molecule type" value="Genomic_DNA"/>
</dbReference>
<evidence type="ECO:0000256" key="1">
    <source>
        <dbReference type="SAM" id="SignalP"/>
    </source>
</evidence>
<evidence type="ECO:0000313" key="2">
    <source>
        <dbReference type="EMBL" id="KAB2933588.1"/>
    </source>
</evidence>
<organism evidence="2 3">
    <name type="scientific">Leptonema illini</name>
    <dbReference type="NCBI Taxonomy" id="183"/>
    <lineage>
        <taxon>Bacteria</taxon>
        <taxon>Pseudomonadati</taxon>
        <taxon>Spirochaetota</taxon>
        <taxon>Spirochaetia</taxon>
        <taxon>Leptospirales</taxon>
        <taxon>Leptospiraceae</taxon>
        <taxon>Leptonema</taxon>
    </lineage>
</organism>
<feature type="chain" id="PRO_5032641066" description="Aspartyl protease" evidence="1">
    <location>
        <begin position="25"/>
        <end position="286"/>
    </location>
</feature>
<reference evidence="2 3" key="1">
    <citation type="submission" date="2019-10" db="EMBL/GenBank/DDBJ databases">
        <title>Extracellular Electron Transfer in a Candidatus Methanoperedens spp. Enrichment Culture.</title>
        <authorList>
            <person name="Berger S."/>
            <person name="Rangel Shaw D."/>
            <person name="Berben T."/>
            <person name="In 'T Zandt M."/>
            <person name="Frank J."/>
            <person name="Reimann J."/>
            <person name="Jetten M.S.M."/>
            <person name="Welte C.U."/>
        </authorList>
    </citation>
    <scope>NUCLEOTIDE SEQUENCE [LARGE SCALE GENOMIC DNA]</scope>
    <source>
        <strain evidence="2">SB12</strain>
    </source>
</reference>
<comment type="caution">
    <text evidence="2">The sequence shown here is derived from an EMBL/GenBank/DDBJ whole genome shotgun (WGS) entry which is preliminary data.</text>
</comment>
<dbReference type="Proteomes" id="UP000460298">
    <property type="component" value="Unassembled WGS sequence"/>
</dbReference>
<evidence type="ECO:0000313" key="3">
    <source>
        <dbReference type="Proteomes" id="UP000460298"/>
    </source>
</evidence>
<dbReference type="InterPro" id="IPR034122">
    <property type="entry name" value="Retropepsin-like_bacterial"/>
</dbReference>
<name>A0A833H2Y1_9LEPT</name>
<dbReference type="InterPro" id="IPR021109">
    <property type="entry name" value="Peptidase_aspartic_dom_sf"/>
</dbReference>
<dbReference type="Gene3D" id="2.40.70.10">
    <property type="entry name" value="Acid Proteases"/>
    <property type="match status" value="1"/>
</dbReference>
<gene>
    <name evidence="2" type="ORF">F9K24_07010</name>
</gene>